<dbReference type="KEGG" id="lrs:PX52LOC_04171"/>
<organism evidence="1 2">
    <name type="scientific">Limnoglobus roseus</name>
    <dbReference type="NCBI Taxonomy" id="2598579"/>
    <lineage>
        <taxon>Bacteria</taxon>
        <taxon>Pseudomonadati</taxon>
        <taxon>Planctomycetota</taxon>
        <taxon>Planctomycetia</taxon>
        <taxon>Gemmatales</taxon>
        <taxon>Gemmataceae</taxon>
        <taxon>Limnoglobus</taxon>
    </lineage>
</organism>
<protein>
    <submittedName>
        <fullName evidence="1">Uncharacterized protein</fullName>
    </submittedName>
</protein>
<dbReference type="EMBL" id="CP042425">
    <property type="protein sequence ID" value="QEL17188.1"/>
    <property type="molecule type" value="Genomic_DNA"/>
</dbReference>
<gene>
    <name evidence="1" type="ORF">PX52LOC_04171</name>
</gene>
<sequence>MNYPVLCYSCPSPAEYKVAAEWSDGLTRELKTYALSCPACLGANFAKAKLKQSQCRLLHGETLEVPGIYTICRGNRDHQLLRKPELEV</sequence>
<accession>A0A5C1AJV0</accession>
<name>A0A5C1AJV0_9BACT</name>
<dbReference type="OrthoDB" id="283774at2"/>
<keyword evidence="2" id="KW-1185">Reference proteome</keyword>
<dbReference type="AlphaFoldDB" id="A0A5C1AJV0"/>
<proteinExistence type="predicted"/>
<dbReference type="RefSeq" id="WP_149111831.1">
    <property type="nucleotide sequence ID" value="NZ_CP042425.1"/>
</dbReference>
<reference evidence="2" key="1">
    <citation type="submission" date="2019-08" db="EMBL/GenBank/DDBJ databases">
        <title>Limnoglobus roseus gen. nov., sp. nov., a novel freshwater planctomycete with a giant genome from the family Gemmataceae.</title>
        <authorList>
            <person name="Kulichevskaya I.S."/>
            <person name="Naumoff D.G."/>
            <person name="Miroshnikov K."/>
            <person name="Ivanova A."/>
            <person name="Philippov D.A."/>
            <person name="Hakobyan A."/>
            <person name="Rijpstra I.C."/>
            <person name="Sinninghe Damste J.S."/>
            <person name="Liesack W."/>
            <person name="Dedysh S.N."/>
        </authorList>
    </citation>
    <scope>NUCLEOTIDE SEQUENCE [LARGE SCALE GENOMIC DNA]</scope>
    <source>
        <strain evidence="2">PX52</strain>
    </source>
</reference>
<evidence type="ECO:0000313" key="1">
    <source>
        <dbReference type="EMBL" id="QEL17188.1"/>
    </source>
</evidence>
<evidence type="ECO:0000313" key="2">
    <source>
        <dbReference type="Proteomes" id="UP000324974"/>
    </source>
</evidence>
<dbReference type="Proteomes" id="UP000324974">
    <property type="component" value="Chromosome"/>
</dbReference>